<feature type="region of interest" description="Disordered" evidence="2">
    <location>
        <begin position="117"/>
        <end position="147"/>
    </location>
</feature>
<dbReference type="Gene3D" id="2.40.128.130">
    <property type="entry name" value="Autotransporter beta-domain"/>
    <property type="match status" value="1"/>
</dbReference>
<dbReference type="SMART" id="SM00869">
    <property type="entry name" value="Autotransporter"/>
    <property type="match status" value="1"/>
</dbReference>
<organism evidence="4 5">
    <name type="scientific">Aminobacter anthyllidis</name>
    <dbReference type="NCBI Taxonomy" id="1035067"/>
    <lineage>
        <taxon>Bacteria</taxon>
        <taxon>Pseudomonadati</taxon>
        <taxon>Pseudomonadota</taxon>
        <taxon>Alphaproteobacteria</taxon>
        <taxon>Hyphomicrobiales</taxon>
        <taxon>Phyllobacteriaceae</taxon>
        <taxon>Aminobacter</taxon>
    </lineage>
</organism>
<dbReference type="NCBIfam" id="TIGR02601">
    <property type="entry name" value="autotrns_rpt"/>
    <property type="match status" value="4"/>
</dbReference>
<evidence type="ECO:0000313" key="4">
    <source>
        <dbReference type="EMBL" id="MBT1153973.1"/>
    </source>
</evidence>
<dbReference type="SUPFAM" id="SSF103515">
    <property type="entry name" value="Autotransporter"/>
    <property type="match status" value="1"/>
</dbReference>
<evidence type="ECO:0000259" key="3">
    <source>
        <dbReference type="PROSITE" id="PS51208"/>
    </source>
</evidence>
<dbReference type="Pfam" id="PF12951">
    <property type="entry name" value="PATR"/>
    <property type="match status" value="6"/>
</dbReference>
<evidence type="ECO:0000313" key="5">
    <source>
        <dbReference type="Proteomes" id="UP001138921"/>
    </source>
</evidence>
<evidence type="ECO:0000256" key="2">
    <source>
        <dbReference type="SAM" id="MobiDB-lite"/>
    </source>
</evidence>
<gene>
    <name evidence="4" type="ORF">J1C56_00030</name>
</gene>
<keyword evidence="1" id="KW-0732">Signal</keyword>
<name>A0A9X1A616_9HYPH</name>
<dbReference type="InterPro" id="IPR005546">
    <property type="entry name" value="Autotransporte_beta"/>
</dbReference>
<dbReference type="InterPro" id="IPR013425">
    <property type="entry name" value="Autotrns_rpt"/>
</dbReference>
<dbReference type="Gene3D" id="2.160.20.20">
    <property type="match status" value="3"/>
</dbReference>
<keyword evidence="5" id="KW-1185">Reference proteome</keyword>
<comment type="caution">
    <text evidence="4">The sequence shown here is derived from an EMBL/GenBank/DDBJ whole genome shotgun (WGS) entry which is preliminary data.</text>
</comment>
<reference evidence="4" key="1">
    <citation type="journal article" date="2021" name="Microorganisms">
        <title>Phylogenomic Reconstruction and Metabolic Potential of the Genus Aminobacter.</title>
        <authorList>
            <person name="Artuso I."/>
            <person name="Turrini P."/>
            <person name="Pirolo M."/>
            <person name="Lugli G.A."/>
            <person name="Ventura M."/>
            <person name="Visca P."/>
        </authorList>
    </citation>
    <scope>NUCLEOTIDE SEQUENCE</scope>
    <source>
        <strain evidence="4">LMG 26462</strain>
    </source>
</reference>
<dbReference type="InterPro" id="IPR012332">
    <property type="entry name" value="Autotransporter_pectin_lyase_C"/>
</dbReference>
<evidence type="ECO:0000256" key="1">
    <source>
        <dbReference type="ARBA" id="ARBA00022729"/>
    </source>
</evidence>
<dbReference type="SUPFAM" id="SSF51126">
    <property type="entry name" value="Pectin lyase-like"/>
    <property type="match status" value="3"/>
</dbReference>
<accession>A0A9X1A616</accession>
<dbReference type="EMBL" id="JAFLWW010000001">
    <property type="protein sequence ID" value="MBT1153973.1"/>
    <property type="molecule type" value="Genomic_DNA"/>
</dbReference>
<dbReference type="InterPro" id="IPR011050">
    <property type="entry name" value="Pectin_lyase_fold/virulence"/>
</dbReference>
<dbReference type="PROSITE" id="PS51208">
    <property type="entry name" value="AUTOTRANSPORTER"/>
    <property type="match status" value="1"/>
</dbReference>
<dbReference type="Pfam" id="PF03797">
    <property type="entry name" value="Autotransporter"/>
    <property type="match status" value="1"/>
</dbReference>
<sequence>MFASAGLAAHWLMPETSGRRRLGLLRTSTALPLALLLLAATATTGAAQVIVGADGQNGTGSAGGLGSSPGLNDGGLGSDGQGSAGPVGGGAGGVNARNGGNGGFGGGNGGGGLGGAGGGGGGGIESQGRGGGGGSRTNGGGGGGGGAATTVSSDTLFGAATITGGNGGIGAAGLAGGGGGGAGIVLSGTAVLTTAATIQGGNGGESAFGGSSGGGGGGGGIVITGTGTVINTGIVSGGNGGRSSYQDRYFNAGQGGIGIAAGGGATIINAGTIAGGFRVDSAGGRNDAIRFSGNDNRLELRAGSVIQGNVVGGGSDTLAIGGATDSSFDVSSVGAAAQYRGFGILDKAGTSTWTLTGTTTAVTAWTLSQGKLSITSDANLGATGGALTFNGGTLLNAGSAISSSRSIVLGAGGGTIETGAGASVTSSGGVSGAGALTKTGAGLLTLRGANTSLGGITLAGGSLVGDTTSLNGNIDVGNGTALQFDQANGGSYAGQLSGSGDLTKTGAGAVTLTGDSAAFSGPTQVMAGTLAVDGKLGGSVDVAMGATLSGTGTLTGDVTVGNGATLAAGASPGTLTVGALTLNAGSTSIFELNAPGIVGGAGNDLVKVTNDLSLGGTLDARVASAGYYRLYNYGGSLSGDFDNVDINGTGGFTPVTGELRMSVQNQVNLAVLGTGQTMRFWDGTDITGNGIVDGGAGTWSATNTNWTGEPGQADINDNWRGSVGVFAGAAGGAVTVVGTHDFDTLQFSTTGYELNGGALAIAPASGSQGTLNIDTGVEATIGSVIQDGTGTGLVKAGGGTLVLTGTNSYTGGTTITGGTLQLGNGGVTGTVVGNVSNNGVLVVNRSGTADVAGVMSGTGSVRQIGGGVTRLTADNSYVGGTFIDAGELRIGGGGTTGAIVGNVANNGALSFDRSDLVTFGGVVSGTGSLEQLGSGTLVLTGANSYAGGTVVSSGTLRIGAGGTTGSIAGDVVNLGRLAFDRSDNITFSGVISGNGALDLIGSGRTELTGNSAAFAGATTVSAGTLAVNGTLGGALSVAGGATLLGSGTVGTTVVNGTLSPGNAIGTLTVDGDLTFMAGATYAVQIAPATADRVNVSGTATLGGANVAASFALGANVAKQYTIVHSDTGVSGTFGSIANTNLPATFASSLSYDATNAYLDLELDFSQPPGSGLTSNQRSVANALADHFDRTGSIPIAFGGLTAAGLAQASGEVATGTRQATFEAMNLFVGLLTDPFIGQRGVVAPGGGAPLAYGEVRPTPAQTGIDAALAAPNKAAPLQPSRFDQRWWAAGFGGARTTDGNVDTGSNTATSKAYGMAVGADYGLSPDTLIGFAVAGGGTSFDIAGGQGSGNSDMFQAGAFVRHQMGSGYVTGALAYGWQDVTTERLGSDALSLRANFATSTVSGRIEAGYRHAMPALGVTPYVAGQVTGIFMPGYAEQGTSIFGLSYAARDVTATRTELGVRLDRTFTHDDMALTLRGRAAWAHDFNPGNAVAASFQALPGAGFVVNGAVQSDNAALVSASAEFAWRNGLSLAGTFEGEFSDVSTSYAGKGVLRYRW</sequence>
<dbReference type="RefSeq" id="WP_275945128.1">
    <property type="nucleotide sequence ID" value="NZ_JAFLWW010000001.1"/>
</dbReference>
<dbReference type="InterPro" id="IPR036709">
    <property type="entry name" value="Autotransporte_beta_dom_sf"/>
</dbReference>
<feature type="domain" description="Autotransporter" evidence="3">
    <location>
        <begin position="1279"/>
        <end position="1556"/>
    </location>
</feature>
<protein>
    <submittedName>
        <fullName evidence="4">Autotransporter domain-containing protein</fullName>
    </submittedName>
</protein>
<dbReference type="Proteomes" id="UP001138921">
    <property type="component" value="Unassembled WGS sequence"/>
</dbReference>
<reference evidence="4" key="2">
    <citation type="submission" date="2021-03" db="EMBL/GenBank/DDBJ databases">
        <authorList>
            <person name="Artuso I."/>
            <person name="Turrini P."/>
            <person name="Pirolo M."/>
            <person name="Lugli G.A."/>
            <person name="Ventura M."/>
            <person name="Visca P."/>
        </authorList>
    </citation>
    <scope>NUCLEOTIDE SEQUENCE</scope>
    <source>
        <strain evidence="4">LMG 26462</strain>
    </source>
</reference>
<proteinExistence type="predicted"/>
<feature type="region of interest" description="Disordered" evidence="2">
    <location>
        <begin position="61"/>
        <end position="91"/>
    </location>
</feature>